<keyword evidence="3" id="KW-1185">Reference proteome</keyword>
<dbReference type="Proteomes" id="UP001066276">
    <property type="component" value="Chromosome 6"/>
</dbReference>
<proteinExistence type="predicted"/>
<comment type="caution">
    <text evidence="2">The sequence shown here is derived from an EMBL/GenBank/DDBJ whole genome shotgun (WGS) entry which is preliminary data.</text>
</comment>
<feature type="compositionally biased region" description="Basic and acidic residues" evidence="1">
    <location>
        <begin position="114"/>
        <end position="123"/>
    </location>
</feature>
<gene>
    <name evidence="2" type="ORF">NDU88_001346</name>
</gene>
<dbReference type="AlphaFoldDB" id="A0AAV7Q9U6"/>
<feature type="compositionally biased region" description="Basic and acidic residues" evidence="1">
    <location>
        <begin position="14"/>
        <end position="83"/>
    </location>
</feature>
<evidence type="ECO:0000313" key="2">
    <source>
        <dbReference type="EMBL" id="KAJ1134900.1"/>
    </source>
</evidence>
<dbReference type="EMBL" id="JANPWB010000010">
    <property type="protein sequence ID" value="KAJ1134900.1"/>
    <property type="molecule type" value="Genomic_DNA"/>
</dbReference>
<sequence>MTEGADVRGNSGIEGEKAERGRMPDSKRSGAEDHEWEERCGQRRTGEQRKREEDERQLRRISEESRTSCREGREQKSQPHPWRDVALAGAEPLMQFTLSVSGDGWEKQGGVSKLEPHNESERG</sequence>
<protein>
    <submittedName>
        <fullName evidence="2">Uncharacterized protein</fullName>
    </submittedName>
</protein>
<feature type="region of interest" description="Disordered" evidence="1">
    <location>
        <begin position="1"/>
        <end position="84"/>
    </location>
</feature>
<evidence type="ECO:0000313" key="3">
    <source>
        <dbReference type="Proteomes" id="UP001066276"/>
    </source>
</evidence>
<name>A0AAV7Q9U6_PLEWA</name>
<organism evidence="2 3">
    <name type="scientific">Pleurodeles waltl</name>
    <name type="common">Iberian ribbed newt</name>
    <dbReference type="NCBI Taxonomy" id="8319"/>
    <lineage>
        <taxon>Eukaryota</taxon>
        <taxon>Metazoa</taxon>
        <taxon>Chordata</taxon>
        <taxon>Craniata</taxon>
        <taxon>Vertebrata</taxon>
        <taxon>Euteleostomi</taxon>
        <taxon>Amphibia</taxon>
        <taxon>Batrachia</taxon>
        <taxon>Caudata</taxon>
        <taxon>Salamandroidea</taxon>
        <taxon>Salamandridae</taxon>
        <taxon>Pleurodelinae</taxon>
        <taxon>Pleurodeles</taxon>
    </lineage>
</organism>
<feature type="region of interest" description="Disordered" evidence="1">
    <location>
        <begin position="99"/>
        <end position="123"/>
    </location>
</feature>
<accession>A0AAV7Q9U6</accession>
<evidence type="ECO:0000256" key="1">
    <source>
        <dbReference type="SAM" id="MobiDB-lite"/>
    </source>
</evidence>
<reference evidence="2" key="1">
    <citation type="journal article" date="2022" name="bioRxiv">
        <title>Sequencing and chromosome-scale assembly of the giantPleurodeles waltlgenome.</title>
        <authorList>
            <person name="Brown T."/>
            <person name="Elewa A."/>
            <person name="Iarovenko S."/>
            <person name="Subramanian E."/>
            <person name="Araus A.J."/>
            <person name="Petzold A."/>
            <person name="Susuki M."/>
            <person name="Suzuki K.-i.T."/>
            <person name="Hayashi T."/>
            <person name="Toyoda A."/>
            <person name="Oliveira C."/>
            <person name="Osipova E."/>
            <person name="Leigh N.D."/>
            <person name="Simon A."/>
            <person name="Yun M.H."/>
        </authorList>
    </citation>
    <scope>NUCLEOTIDE SEQUENCE</scope>
    <source>
        <strain evidence="2">20211129_DDA</strain>
        <tissue evidence="2">Liver</tissue>
    </source>
</reference>